<accession>A0A6A4I3G3</accession>
<dbReference type="InterPro" id="IPR001087">
    <property type="entry name" value="GDSL"/>
</dbReference>
<name>A0A6A4I3G3_9AGAR</name>
<keyword evidence="4" id="KW-1185">Reference proteome</keyword>
<dbReference type="PANTHER" id="PTHR45648:SF22">
    <property type="entry name" value="GDSL LIPASE_ACYLHYDROLASE FAMILY PROTEIN (AFU_ORTHOLOGUE AFUA_4G14700)"/>
    <property type="match status" value="1"/>
</dbReference>
<dbReference type="GO" id="GO:0016788">
    <property type="term" value="F:hydrolase activity, acting on ester bonds"/>
    <property type="evidence" value="ECO:0007669"/>
    <property type="project" value="InterPro"/>
</dbReference>
<evidence type="ECO:0000256" key="2">
    <source>
        <dbReference type="SAM" id="SignalP"/>
    </source>
</evidence>
<dbReference type="Gene3D" id="3.40.50.1110">
    <property type="entry name" value="SGNH hydrolase"/>
    <property type="match status" value="1"/>
</dbReference>
<feature type="chain" id="PRO_5025377218" evidence="2">
    <location>
        <begin position="21"/>
        <end position="319"/>
    </location>
</feature>
<feature type="signal peptide" evidence="2">
    <location>
        <begin position="1"/>
        <end position="20"/>
    </location>
</feature>
<dbReference type="Pfam" id="PF00657">
    <property type="entry name" value="Lipase_GDSL"/>
    <property type="match status" value="1"/>
</dbReference>
<dbReference type="AlphaFoldDB" id="A0A6A4I3G3"/>
<dbReference type="InterPro" id="IPR036514">
    <property type="entry name" value="SGNH_hydro_sf"/>
</dbReference>
<keyword evidence="1" id="KW-0378">Hydrolase</keyword>
<evidence type="ECO:0000313" key="4">
    <source>
        <dbReference type="Proteomes" id="UP000799118"/>
    </source>
</evidence>
<evidence type="ECO:0000256" key="1">
    <source>
        <dbReference type="ARBA" id="ARBA00022801"/>
    </source>
</evidence>
<sequence length="319" mass="35171">MLFHRSFLAILLCYGVGVIGTSLAPKQIKNLVTFGDSYTDVLAMADGGTMWPVYASGYANVSLFPFAKAGATCSNNITDRPFPSVFESQLPAYFAEVANGTLPFLAPNETLYTLWIGTNDVGANGLLTGHGAPGVSLIDTVACAVNWVKTMYASGARIFLFQNMIPLQDTVLYSVDSYLNHYWTLERNTTEWNVVMSEITRSGNKLQELMLQALVPSLKDAHLGFFDSYSLFQDMFTHPALYLNGTAPLNVTGCVHSCVYQLNESTADTGVCTIANGTDRDSFLWYDELHPSEQAERNVAREVAEVMEGKNNRWTTWLS</sequence>
<dbReference type="InterPro" id="IPR051058">
    <property type="entry name" value="GDSL_Est/Lipase"/>
</dbReference>
<dbReference type="PANTHER" id="PTHR45648">
    <property type="entry name" value="GDSL LIPASE/ACYLHYDROLASE FAMILY PROTEIN (AFU_ORTHOLOGUE AFUA_4G14700)"/>
    <property type="match status" value="1"/>
</dbReference>
<protein>
    <submittedName>
        <fullName evidence="3">Carbohydrate esterase family 16 protein</fullName>
    </submittedName>
</protein>
<dbReference type="OrthoDB" id="1600564at2759"/>
<proteinExistence type="predicted"/>
<organism evidence="3 4">
    <name type="scientific">Gymnopus androsaceus JB14</name>
    <dbReference type="NCBI Taxonomy" id="1447944"/>
    <lineage>
        <taxon>Eukaryota</taxon>
        <taxon>Fungi</taxon>
        <taxon>Dikarya</taxon>
        <taxon>Basidiomycota</taxon>
        <taxon>Agaricomycotina</taxon>
        <taxon>Agaricomycetes</taxon>
        <taxon>Agaricomycetidae</taxon>
        <taxon>Agaricales</taxon>
        <taxon>Marasmiineae</taxon>
        <taxon>Omphalotaceae</taxon>
        <taxon>Gymnopus</taxon>
    </lineage>
</organism>
<reference evidence="3" key="1">
    <citation type="journal article" date="2019" name="Environ. Microbiol.">
        <title>Fungal ecological strategies reflected in gene transcription - a case study of two litter decomposers.</title>
        <authorList>
            <person name="Barbi F."/>
            <person name="Kohler A."/>
            <person name="Barry K."/>
            <person name="Baskaran P."/>
            <person name="Daum C."/>
            <person name="Fauchery L."/>
            <person name="Ihrmark K."/>
            <person name="Kuo A."/>
            <person name="LaButti K."/>
            <person name="Lipzen A."/>
            <person name="Morin E."/>
            <person name="Grigoriev I.V."/>
            <person name="Henrissat B."/>
            <person name="Lindahl B."/>
            <person name="Martin F."/>
        </authorList>
    </citation>
    <scope>NUCLEOTIDE SEQUENCE</scope>
    <source>
        <strain evidence="3">JB14</strain>
    </source>
</reference>
<keyword evidence="2" id="KW-0732">Signal</keyword>
<evidence type="ECO:0000313" key="3">
    <source>
        <dbReference type="EMBL" id="KAE9406372.1"/>
    </source>
</evidence>
<dbReference type="Proteomes" id="UP000799118">
    <property type="component" value="Unassembled WGS sequence"/>
</dbReference>
<gene>
    <name evidence="3" type="ORF">BT96DRAFT_915357</name>
</gene>
<dbReference type="SUPFAM" id="SSF52266">
    <property type="entry name" value="SGNH hydrolase"/>
    <property type="match status" value="1"/>
</dbReference>
<dbReference type="EMBL" id="ML769402">
    <property type="protein sequence ID" value="KAE9406372.1"/>
    <property type="molecule type" value="Genomic_DNA"/>
</dbReference>